<dbReference type="InterPro" id="IPR013783">
    <property type="entry name" value="Ig-like_fold"/>
</dbReference>
<name>A0A8H9I7L8_9ALTE</name>
<dbReference type="SUPFAM" id="SSF49299">
    <property type="entry name" value="PKD domain"/>
    <property type="match status" value="3"/>
</dbReference>
<dbReference type="InterPro" id="IPR029865">
    <property type="entry name" value="KIAA0319-like"/>
</dbReference>
<feature type="domain" description="PKD/Chitinase" evidence="2">
    <location>
        <begin position="1015"/>
        <end position="1109"/>
    </location>
</feature>
<feature type="domain" description="PKD/Chitinase" evidence="2">
    <location>
        <begin position="1116"/>
        <end position="1210"/>
    </location>
</feature>
<evidence type="ECO:0000259" key="2">
    <source>
        <dbReference type="SMART" id="SM00089"/>
    </source>
</evidence>
<keyword evidence="1" id="KW-0472">Membrane</keyword>
<feature type="domain" description="PKD/Chitinase" evidence="2">
    <location>
        <begin position="822"/>
        <end position="916"/>
    </location>
</feature>
<dbReference type="Gene3D" id="2.60.120.380">
    <property type="match status" value="7"/>
</dbReference>
<dbReference type="Proteomes" id="UP000622604">
    <property type="component" value="Unassembled WGS sequence"/>
</dbReference>
<evidence type="ECO:0000313" key="3">
    <source>
        <dbReference type="EMBL" id="GGZ54628.1"/>
    </source>
</evidence>
<proteinExistence type="predicted"/>
<dbReference type="InterPro" id="IPR022409">
    <property type="entry name" value="PKD/Chitinase_dom"/>
</dbReference>
<dbReference type="EMBL" id="BMZC01000003">
    <property type="protein sequence ID" value="GGZ54628.1"/>
    <property type="molecule type" value="Genomic_DNA"/>
</dbReference>
<gene>
    <name evidence="3" type="ORF">GCM10011274_10720</name>
</gene>
<sequence>MDTRIVTYNQREPDVQSGHSSAPRFFRKLQRDCWKRYWLMLCSIFVLGASQVQAADLVNGGSVSGAISVAGEEDTWTFSATAGERINLQVVDLERNDLIPYVTLYAPDGTAVTSASNYTVANIYNADASQSGIYSVVVRDGTSRGEQLGDYEIHFVKSLGANENGSLINGSSVNGDITLGDLDTWTFEATAGELLNIQLADLDDGGFFPLMALYAPDGSRVGHVSNYTVANFYNTSASQTGTYTLMVQDGTSRREQVGNYEIHFVKSLGANENGSLINGSSVSGDITLGDLDTWTFEATEGELLNIQLVDLDDGGFFPLMALYAPDGSRVGHVSNYTVANFYNTSASQTGTYTLMVQDGTSRREQVGNYEIHFVKSLGANENGSLINGSSVSGDITLGDLDTWTFEATEGELLNIQLVDLDDGGFFPLMALYAPDGSRVGHVSNYTVANFYNTSASQTGTYTLMVQDGTSRREQVGNYEIHFVKSLGANENGSLINGSSVSGDITLGDLDTWTFEATEGELLNIQLVDLDDGGFFPLMALYAPDGSRVGHVSNYTVANFYNTSASQTGTYTLMVQDGTSRREQVGNYEIHFAKSLGANEHGSLINGGSVSGDITLGDLDTWTFSASAGERLHIQLSDVDRNNYFPWMVLYSPEGERLSQSGNYSVASIRNLLATQTGTYTLLVQDGTSRRDQTADYEIYFAKSLGANEHGKLSGAGSYFETVTQGDLDTFTFDGAVGDEVTLVMREIDAINLYPFMTVHSPDGSYLTNAGDYSSAGLYNLSLPMDGTYTLVLSDGTSGKDQIGDYVLEFNLPTAAPDPQKPIASASSAPTVYKDQVIQLNGSGSFDPDDAPEPLSYSWTLVSTPDLSGLTQADITNAQSSNATVQPDVYGEYRFELEVNDGLLTDSAIVTVTVVNRAPTAHAGADQNAELNALTQLDGSASSDPDGDLLTYVWTVSAVPAGSNLEQLQNASSVNPSFTPDVAGDYVFSLVVDDGENSSTGDSVVVRVAEANVAPQADVQVSGEMLTGTQVTLDGSASVDNDNGPQALTYSWQVLSVPTGSAVSSGSLVNQGTPNTSFTADVAGSYSIQLSVSDGELTDVVAVTVVINEIVINQPPVANAGNDQQIEIGDSVQVDASASFDPDEGPAPLSFEWVFVSVPQGSLLNSESIQTTSTGSAMFVPDVSGAYTLTVSVSDGELTDSDSVVVTVSENQIPVANAGEDQTVDAGESVVLDGSLSFDPDSGPQSLSYLWEIASRPQNSVATIVNQNNVVAFIDPDLAGLYTLRLVVSDGQASDFDEVLIDVIAQVEPKMCDVDGNDFVDSLDIRAIARRRNATAEENDVADWDQNGVINVLDARGCALECDQPRCLSRPD</sequence>
<dbReference type="SMART" id="SM00089">
    <property type="entry name" value="PKD"/>
    <property type="match status" value="5"/>
</dbReference>
<feature type="transmembrane region" description="Helical" evidence="1">
    <location>
        <begin position="37"/>
        <end position="54"/>
    </location>
</feature>
<dbReference type="RefSeq" id="WP_191865516.1">
    <property type="nucleotide sequence ID" value="NZ_BMZC01000003.1"/>
</dbReference>
<accession>A0A8H9I7L8</accession>
<dbReference type="InterPro" id="IPR035986">
    <property type="entry name" value="PKD_dom_sf"/>
</dbReference>
<dbReference type="Pfam" id="PF22352">
    <property type="entry name" value="K319L-like_PKD"/>
    <property type="match status" value="5"/>
</dbReference>
<keyword evidence="1" id="KW-0812">Transmembrane</keyword>
<keyword evidence="1" id="KW-1133">Transmembrane helix</keyword>
<feature type="domain" description="PKD/Chitinase" evidence="2">
    <location>
        <begin position="923"/>
        <end position="1010"/>
    </location>
</feature>
<dbReference type="InterPro" id="IPR018247">
    <property type="entry name" value="EF_Hand_1_Ca_BS"/>
</dbReference>
<evidence type="ECO:0000256" key="1">
    <source>
        <dbReference type="SAM" id="Phobius"/>
    </source>
</evidence>
<organism evidence="3 4">
    <name type="scientific">Paraglaciecola chathamensis</name>
    <dbReference type="NCBI Taxonomy" id="368405"/>
    <lineage>
        <taxon>Bacteria</taxon>
        <taxon>Pseudomonadati</taxon>
        <taxon>Pseudomonadota</taxon>
        <taxon>Gammaproteobacteria</taxon>
        <taxon>Alteromonadales</taxon>
        <taxon>Alteromonadaceae</taxon>
        <taxon>Paraglaciecola</taxon>
    </lineage>
</organism>
<evidence type="ECO:0000313" key="4">
    <source>
        <dbReference type="Proteomes" id="UP000622604"/>
    </source>
</evidence>
<dbReference type="PANTHER" id="PTHR46182">
    <property type="entry name" value="FI19480P1"/>
    <property type="match status" value="1"/>
</dbReference>
<protein>
    <recommendedName>
        <fullName evidence="2">PKD/Chitinase domain-containing protein</fullName>
    </recommendedName>
</protein>
<reference evidence="3" key="1">
    <citation type="journal article" date="2014" name="Int. J. Syst. Evol. Microbiol.">
        <title>Complete genome sequence of Corynebacterium casei LMG S-19264T (=DSM 44701T), isolated from a smear-ripened cheese.</title>
        <authorList>
            <consortium name="US DOE Joint Genome Institute (JGI-PGF)"/>
            <person name="Walter F."/>
            <person name="Albersmeier A."/>
            <person name="Kalinowski J."/>
            <person name="Ruckert C."/>
        </authorList>
    </citation>
    <scope>NUCLEOTIDE SEQUENCE</scope>
    <source>
        <strain evidence="3">KCTC 32337</strain>
    </source>
</reference>
<dbReference type="PROSITE" id="PS00018">
    <property type="entry name" value="EF_HAND_1"/>
    <property type="match status" value="1"/>
</dbReference>
<dbReference type="GO" id="GO:0031410">
    <property type="term" value="C:cytoplasmic vesicle"/>
    <property type="evidence" value="ECO:0007669"/>
    <property type="project" value="TreeGrafter"/>
</dbReference>
<reference evidence="3" key="2">
    <citation type="submission" date="2020-09" db="EMBL/GenBank/DDBJ databases">
        <authorList>
            <person name="Sun Q."/>
            <person name="Kim S."/>
        </authorList>
    </citation>
    <scope>NUCLEOTIDE SEQUENCE</scope>
    <source>
        <strain evidence="3">KCTC 32337</strain>
    </source>
</reference>
<comment type="caution">
    <text evidence="3">The sequence shown here is derived from an EMBL/GenBank/DDBJ whole genome shotgun (WGS) entry which is preliminary data.</text>
</comment>
<dbReference type="Gene3D" id="2.60.40.10">
    <property type="entry name" value="Immunoglobulins"/>
    <property type="match status" value="5"/>
</dbReference>
<dbReference type="PANTHER" id="PTHR46182:SF2">
    <property type="entry name" value="FI19480P1"/>
    <property type="match status" value="1"/>
</dbReference>
<dbReference type="GO" id="GO:0016020">
    <property type="term" value="C:membrane"/>
    <property type="evidence" value="ECO:0007669"/>
    <property type="project" value="TreeGrafter"/>
</dbReference>
<feature type="domain" description="PKD/Chitinase" evidence="2">
    <location>
        <begin position="1214"/>
        <end position="1305"/>
    </location>
</feature>